<protein>
    <recommendedName>
        <fullName evidence="7">DUF86 domain-containing protein</fullName>
    </recommendedName>
</protein>
<dbReference type="GO" id="GO:0110001">
    <property type="term" value="C:toxin-antitoxin complex"/>
    <property type="evidence" value="ECO:0007669"/>
    <property type="project" value="InterPro"/>
</dbReference>
<gene>
    <name evidence="6" type="ORF">PITCH_A50054</name>
</gene>
<keyword evidence="1" id="KW-0597">Phosphoprotein</keyword>
<keyword evidence="5" id="KW-0378">Hydrolase</keyword>
<evidence type="ECO:0000313" key="6">
    <source>
        <dbReference type="EMBL" id="SPD75252.1"/>
    </source>
</evidence>
<evidence type="ECO:0008006" key="7">
    <source>
        <dbReference type="Google" id="ProtNLM"/>
    </source>
</evidence>
<keyword evidence="3" id="KW-0540">Nuclease</keyword>
<dbReference type="PANTHER" id="PTHR34139">
    <property type="entry name" value="UPF0331 PROTEIN MJ0127"/>
    <property type="match status" value="1"/>
</dbReference>
<keyword evidence="4" id="KW-0547">Nucleotide-binding</keyword>
<dbReference type="InterPro" id="IPR008201">
    <property type="entry name" value="HepT-like"/>
</dbReference>
<dbReference type="GO" id="GO:0000166">
    <property type="term" value="F:nucleotide binding"/>
    <property type="evidence" value="ECO:0007669"/>
    <property type="project" value="UniProtKB-KW"/>
</dbReference>
<evidence type="ECO:0000256" key="1">
    <source>
        <dbReference type="ARBA" id="ARBA00022553"/>
    </source>
</evidence>
<evidence type="ECO:0000256" key="3">
    <source>
        <dbReference type="ARBA" id="ARBA00022722"/>
    </source>
</evidence>
<dbReference type="EMBL" id="OJIN01000192">
    <property type="protein sequence ID" value="SPD75252.1"/>
    <property type="molecule type" value="Genomic_DNA"/>
</dbReference>
<keyword evidence="2" id="KW-1277">Toxin-antitoxin system</keyword>
<evidence type="ECO:0000256" key="2">
    <source>
        <dbReference type="ARBA" id="ARBA00022649"/>
    </source>
</evidence>
<dbReference type="AlphaFoldDB" id="A0A445N0X1"/>
<proteinExistence type="predicted"/>
<dbReference type="GO" id="GO:0016787">
    <property type="term" value="F:hydrolase activity"/>
    <property type="evidence" value="ECO:0007669"/>
    <property type="project" value="UniProtKB-KW"/>
</dbReference>
<reference evidence="6" key="1">
    <citation type="submission" date="2018-01" db="EMBL/GenBank/DDBJ databases">
        <authorList>
            <person name="Regsiter A."/>
            <person name="William W."/>
        </authorList>
    </citation>
    <scope>NUCLEOTIDE SEQUENCE</scope>
    <source>
        <strain evidence="6">TRIP AH-1</strain>
    </source>
</reference>
<name>A0A445N0X1_9BACT</name>
<dbReference type="GO" id="GO:0004540">
    <property type="term" value="F:RNA nuclease activity"/>
    <property type="evidence" value="ECO:0007669"/>
    <property type="project" value="InterPro"/>
</dbReference>
<evidence type="ECO:0000256" key="5">
    <source>
        <dbReference type="ARBA" id="ARBA00022801"/>
    </source>
</evidence>
<dbReference type="PANTHER" id="PTHR34139:SF1">
    <property type="entry name" value="RNASE MJ1380-RELATED"/>
    <property type="match status" value="1"/>
</dbReference>
<sequence length="113" mass="13373">MSHREWRIRIHDILSAIEKILSYTHGMTFEDFESDRKTVDAVIRNLIVIGEASVQLPEEITEKHRELPWFEMRGLRNFVIHEYFGVSDRIVWDTIHNDLPPLTALLNHLLDPQ</sequence>
<accession>A0A445N0X1</accession>
<dbReference type="InterPro" id="IPR051813">
    <property type="entry name" value="HepT_RNase_toxin"/>
</dbReference>
<organism evidence="6">
    <name type="scientific">uncultured Desulfobacterium sp</name>
    <dbReference type="NCBI Taxonomy" id="201089"/>
    <lineage>
        <taxon>Bacteria</taxon>
        <taxon>Pseudomonadati</taxon>
        <taxon>Thermodesulfobacteriota</taxon>
        <taxon>Desulfobacteria</taxon>
        <taxon>Desulfobacterales</taxon>
        <taxon>Desulfobacteriaceae</taxon>
        <taxon>Desulfobacterium</taxon>
        <taxon>environmental samples</taxon>
    </lineage>
</organism>
<dbReference type="Pfam" id="PF01934">
    <property type="entry name" value="HepT-like"/>
    <property type="match status" value="1"/>
</dbReference>
<evidence type="ECO:0000256" key="4">
    <source>
        <dbReference type="ARBA" id="ARBA00022741"/>
    </source>
</evidence>